<dbReference type="InterPro" id="IPR041881">
    <property type="entry name" value="PqqD_sf"/>
</dbReference>
<evidence type="ECO:0000313" key="1">
    <source>
        <dbReference type="EMBL" id="GAA4287441.1"/>
    </source>
</evidence>
<reference evidence="2" key="1">
    <citation type="journal article" date="2019" name="Int. J. Syst. Evol. Microbiol.">
        <title>The Global Catalogue of Microorganisms (GCM) 10K type strain sequencing project: providing services to taxonomists for standard genome sequencing and annotation.</title>
        <authorList>
            <consortium name="The Broad Institute Genomics Platform"/>
            <consortium name="The Broad Institute Genome Sequencing Center for Infectious Disease"/>
            <person name="Wu L."/>
            <person name="Ma J."/>
        </authorList>
    </citation>
    <scope>NUCLEOTIDE SEQUENCE [LARGE SCALE GENOMIC DNA]</scope>
    <source>
        <strain evidence="2">JCM 17459</strain>
    </source>
</reference>
<dbReference type="Pfam" id="PF05402">
    <property type="entry name" value="PqqD"/>
    <property type="match status" value="1"/>
</dbReference>
<accession>A0ABP8ETY3</accession>
<sequence length="99" mass="10338">MTAVVLQRPSHVAVVDDEPASDEQVSAAVYVGLLPDGPLYRLDGPAAVIWQEACGQDEAGLVARVAMRTALDPDVVAGDVRRCVAELVSLGLLVPTEAT</sequence>
<gene>
    <name evidence="1" type="ORF">GCM10022262_18000</name>
</gene>
<dbReference type="RefSeq" id="WP_345040100.1">
    <property type="nucleotide sequence ID" value="NZ_BAABBA010000007.1"/>
</dbReference>
<dbReference type="Proteomes" id="UP001499841">
    <property type="component" value="Unassembled WGS sequence"/>
</dbReference>
<name>A0ABP8ETY3_9MICO</name>
<evidence type="ECO:0000313" key="2">
    <source>
        <dbReference type="Proteomes" id="UP001499841"/>
    </source>
</evidence>
<keyword evidence="2" id="KW-1185">Reference proteome</keyword>
<protein>
    <recommendedName>
        <fullName evidence="3">PqqD family peptide modification chaperone</fullName>
    </recommendedName>
</protein>
<proteinExistence type="predicted"/>
<dbReference type="EMBL" id="BAABBA010000007">
    <property type="protein sequence ID" value="GAA4287441.1"/>
    <property type="molecule type" value="Genomic_DNA"/>
</dbReference>
<evidence type="ECO:0008006" key="3">
    <source>
        <dbReference type="Google" id="ProtNLM"/>
    </source>
</evidence>
<comment type="caution">
    <text evidence="1">The sequence shown here is derived from an EMBL/GenBank/DDBJ whole genome shotgun (WGS) entry which is preliminary data.</text>
</comment>
<organism evidence="1 2">
    <name type="scientific">Georgenia daeguensis</name>
    <dbReference type="NCBI Taxonomy" id="908355"/>
    <lineage>
        <taxon>Bacteria</taxon>
        <taxon>Bacillati</taxon>
        <taxon>Actinomycetota</taxon>
        <taxon>Actinomycetes</taxon>
        <taxon>Micrococcales</taxon>
        <taxon>Bogoriellaceae</taxon>
        <taxon>Georgenia</taxon>
    </lineage>
</organism>
<dbReference type="Gene3D" id="1.10.10.1150">
    <property type="entry name" value="Coenzyme PQQ synthesis protein D (PqqD)"/>
    <property type="match status" value="1"/>
</dbReference>
<dbReference type="InterPro" id="IPR008792">
    <property type="entry name" value="PQQD"/>
</dbReference>